<dbReference type="EMBL" id="CAJVPP010024192">
    <property type="protein sequence ID" value="CAG8749077.1"/>
    <property type="molecule type" value="Genomic_DNA"/>
</dbReference>
<dbReference type="Proteomes" id="UP000789375">
    <property type="component" value="Unassembled WGS sequence"/>
</dbReference>
<comment type="caution">
    <text evidence="1">The sequence shown here is derived from an EMBL/GenBank/DDBJ whole genome shotgun (WGS) entry which is preliminary data.</text>
</comment>
<name>A0A9N9IUD9_FUNMO</name>
<protein>
    <submittedName>
        <fullName evidence="1">3651_t:CDS:1</fullName>
    </submittedName>
</protein>
<feature type="non-terminal residue" evidence="1">
    <location>
        <position position="53"/>
    </location>
</feature>
<keyword evidence="2" id="KW-1185">Reference proteome</keyword>
<proteinExistence type="predicted"/>
<evidence type="ECO:0000313" key="1">
    <source>
        <dbReference type="EMBL" id="CAG8749077.1"/>
    </source>
</evidence>
<dbReference type="AlphaFoldDB" id="A0A9N9IUD9"/>
<feature type="non-terminal residue" evidence="1">
    <location>
        <position position="1"/>
    </location>
</feature>
<reference evidence="1" key="1">
    <citation type="submission" date="2021-06" db="EMBL/GenBank/DDBJ databases">
        <authorList>
            <person name="Kallberg Y."/>
            <person name="Tangrot J."/>
            <person name="Rosling A."/>
        </authorList>
    </citation>
    <scope>NUCLEOTIDE SEQUENCE</scope>
    <source>
        <strain evidence="1">87-6 pot B 2015</strain>
    </source>
</reference>
<sequence length="53" mass="6235">TWSKTNNYTVCKKLTKTSILKCNDELSAFIHELKIHLHLNYSNRIIRFLGISQ</sequence>
<accession>A0A9N9IUD9</accession>
<gene>
    <name evidence="1" type="ORF">FMOSSE_LOCUS16555</name>
</gene>
<evidence type="ECO:0000313" key="2">
    <source>
        <dbReference type="Proteomes" id="UP000789375"/>
    </source>
</evidence>
<organism evidence="1 2">
    <name type="scientific">Funneliformis mosseae</name>
    <name type="common">Endomycorrhizal fungus</name>
    <name type="synonym">Glomus mosseae</name>
    <dbReference type="NCBI Taxonomy" id="27381"/>
    <lineage>
        <taxon>Eukaryota</taxon>
        <taxon>Fungi</taxon>
        <taxon>Fungi incertae sedis</taxon>
        <taxon>Mucoromycota</taxon>
        <taxon>Glomeromycotina</taxon>
        <taxon>Glomeromycetes</taxon>
        <taxon>Glomerales</taxon>
        <taxon>Glomeraceae</taxon>
        <taxon>Funneliformis</taxon>
    </lineage>
</organism>